<dbReference type="InterPro" id="IPR000835">
    <property type="entry name" value="HTH_MarR-typ"/>
</dbReference>
<dbReference type="GO" id="GO:0003700">
    <property type="term" value="F:DNA-binding transcription factor activity"/>
    <property type="evidence" value="ECO:0007669"/>
    <property type="project" value="InterPro"/>
</dbReference>
<accession>A0A1H1UTW8</accession>
<dbReference type="InterPro" id="IPR039422">
    <property type="entry name" value="MarR/SlyA-like"/>
</dbReference>
<organism evidence="3 4">
    <name type="scientific">Brevibacterium sandarakinum</name>
    <dbReference type="NCBI Taxonomy" id="629680"/>
    <lineage>
        <taxon>Bacteria</taxon>
        <taxon>Bacillati</taxon>
        <taxon>Actinomycetota</taxon>
        <taxon>Actinomycetes</taxon>
        <taxon>Micrococcales</taxon>
        <taxon>Brevibacteriaceae</taxon>
        <taxon>Brevibacterium</taxon>
    </lineage>
</organism>
<evidence type="ECO:0000313" key="3">
    <source>
        <dbReference type="EMBL" id="SDS75923.1"/>
    </source>
</evidence>
<dbReference type="AlphaFoldDB" id="A0A1H1UTW8"/>
<dbReference type="Proteomes" id="UP000199700">
    <property type="component" value="Chromosome"/>
</dbReference>
<gene>
    <name evidence="3" type="ORF">SAMN04489751_2789</name>
</gene>
<keyword evidence="4" id="KW-1185">Reference proteome</keyword>
<dbReference type="InterPro" id="IPR036388">
    <property type="entry name" value="WH-like_DNA-bd_sf"/>
</dbReference>
<dbReference type="PANTHER" id="PTHR33164">
    <property type="entry name" value="TRANSCRIPTIONAL REGULATOR, MARR FAMILY"/>
    <property type="match status" value="1"/>
</dbReference>
<dbReference type="Gene3D" id="1.10.10.10">
    <property type="entry name" value="Winged helix-like DNA-binding domain superfamily/Winged helix DNA-binding domain"/>
    <property type="match status" value="1"/>
</dbReference>
<dbReference type="SUPFAM" id="SSF46785">
    <property type="entry name" value="Winged helix' DNA-binding domain"/>
    <property type="match status" value="1"/>
</dbReference>
<sequence length="180" mass="19830">MVANIEKSAVYDVDSSDPQQKLIDRSSMSAAAVAQIGELMTAFGELREAEQAMSEASQQYMKLNATDMRAIHYLIICSHRDVVGTPGGIAEHLGISNSATTKLLARLELAGHIERAPHPDDRRAQKVSVTPHTYTSAIETVGRQQSRRFHAAARLTSAEREVVIRFLRETKKDMTAPEAE</sequence>
<name>A0A1H1UTW8_BRESA</name>
<reference evidence="3" key="1">
    <citation type="submission" date="2016-10" db="EMBL/GenBank/DDBJ databases">
        <authorList>
            <person name="Varghese N."/>
            <person name="Submissions S."/>
        </authorList>
    </citation>
    <scope>NUCLEOTIDE SEQUENCE [LARGE SCALE GENOMIC DNA]</scope>
    <source>
        <strain evidence="3">DSM 22082</strain>
    </source>
</reference>
<dbReference type="EMBL" id="LT629739">
    <property type="protein sequence ID" value="SDS75923.1"/>
    <property type="molecule type" value="Genomic_DNA"/>
</dbReference>
<dbReference type="InterPro" id="IPR036390">
    <property type="entry name" value="WH_DNA-bd_sf"/>
</dbReference>
<keyword evidence="1" id="KW-0175">Coiled coil</keyword>
<dbReference type="PRINTS" id="PR00598">
    <property type="entry name" value="HTHMARR"/>
</dbReference>
<dbReference type="Pfam" id="PF01047">
    <property type="entry name" value="MarR"/>
    <property type="match status" value="1"/>
</dbReference>
<evidence type="ECO:0000259" key="2">
    <source>
        <dbReference type="PROSITE" id="PS50995"/>
    </source>
</evidence>
<dbReference type="SMART" id="SM00347">
    <property type="entry name" value="HTH_MARR"/>
    <property type="match status" value="1"/>
</dbReference>
<feature type="domain" description="HTH marR-type" evidence="2">
    <location>
        <begin position="36"/>
        <end position="172"/>
    </location>
</feature>
<proteinExistence type="predicted"/>
<dbReference type="GO" id="GO:0006950">
    <property type="term" value="P:response to stress"/>
    <property type="evidence" value="ECO:0007669"/>
    <property type="project" value="TreeGrafter"/>
</dbReference>
<dbReference type="PANTHER" id="PTHR33164:SF43">
    <property type="entry name" value="HTH-TYPE TRANSCRIPTIONAL REPRESSOR YETL"/>
    <property type="match status" value="1"/>
</dbReference>
<feature type="coiled-coil region" evidence="1">
    <location>
        <begin position="39"/>
        <end position="66"/>
    </location>
</feature>
<evidence type="ECO:0000313" key="4">
    <source>
        <dbReference type="Proteomes" id="UP000199700"/>
    </source>
</evidence>
<protein>
    <submittedName>
        <fullName evidence="3">MarR family protein</fullName>
    </submittedName>
</protein>
<dbReference type="PROSITE" id="PS50995">
    <property type="entry name" value="HTH_MARR_2"/>
    <property type="match status" value="1"/>
</dbReference>
<evidence type="ECO:0000256" key="1">
    <source>
        <dbReference type="SAM" id="Coils"/>
    </source>
</evidence>